<accession>A0A5D4XPU5</accession>
<dbReference type="Gene3D" id="1.20.144.10">
    <property type="entry name" value="Phosphatidic acid phosphatase type 2/haloperoxidase"/>
    <property type="match status" value="1"/>
</dbReference>
<dbReference type="Proteomes" id="UP000324973">
    <property type="component" value="Unassembled WGS sequence"/>
</dbReference>
<dbReference type="InterPro" id="IPR041067">
    <property type="entry name" value="VCPO_N"/>
</dbReference>
<organism evidence="2 3">
    <name type="scientific">Luteimonas viscosa</name>
    <dbReference type="NCBI Taxonomy" id="1132694"/>
    <lineage>
        <taxon>Bacteria</taxon>
        <taxon>Pseudomonadati</taxon>
        <taxon>Pseudomonadota</taxon>
        <taxon>Gammaproteobacteria</taxon>
        <taxon>Lysobacterales</taxon>
        <taxon>Lysobacteraceae</taxon>
        <taxon>Luteimonas</taxon>
    </lineage>
</organism>
<keyword evidence="3" id="KW-1185">Reference proteome</keyword>
<sequence length="93" mass="10044">MPVLVPHAEDLEMDDPLMYWNLVALDMNRLTHSVGAPQGGPPLSARALAIVHLAIHDAYFSVFGRQGGEPAHALHFLKPDAEHPGPPTTSPCM</sequence>
<dbReference type="Pfam" id="PF17897">
    <property type="entry name" value="VCPO_N"/>
    <property type="match status" value="1"/>
</dbReference>
<dbReference type="AlphaFoldDB" id="A0A5D4XPU5"/>
<evidence type="ECO:0000259" key="1">
    <source>
        <dbReference type="Pfam" id="PF17897"/>
    </source>
</evidence>
<dbReference type="SUPFAM" id="SSF48317">
    <property type="entry name" value="Acid phosphatase/Vanadium-dependent haloperoxidase"/>
    <property type="match status" value="1"/>
</dbReference>
<feature type="domain" description="Vanadium chloroperoxidase N-terminal" evidence="1">
    <location>
        <begin position="17"/>
        <end position="82"/>
    </location>
</feature>
<proteinExistence type="predicted"/>
<evidence type="ECO:0000313" key="2">
    <source>
        <dbReference type="EMBL" id="TYT24952.1"/>
    </source>
</evidence>
<reference evidence="2 3" key="1">
    <citation type="submission" date="2019-08" db="EMBL/GenBank/DDBJ databases">
        <title>Luteimonas viscosus sp. nov., isolated from soil of a sunflower field.</title>
        <authorList>
            <person name="Jianli Z."/>
            <person name="Ying Z."/>
        </authorList>
    </citation>
    <scope>NUCLEOTIDE SEQUENCE [LARGE SCALE GENOMIC DNA]</scope>
    <source>
        <strain evidence="2 3">XBU10</strain>
    </source>
</reference>
<protein>
    <recommendedName>
        <fullName evidence="1">Vanadium chloroperoxidase N-terminal domain-containing protein</fullName>
    </recommendedName>
</protein>
<comment type="caution">
    <text evidence="2">The sequence shown here is derived from an EMBL/GenBank/DDBJ whole genome shotgun (WGS) entry which is preliminary data.</text>
</comment>
<evidence type="ECO:0000313" key="3">
    <source>
        <dbReference type="Proteomes" id="UP000324973"/>
    </source>
</evidence>
<dbReference type="RefSeq" id="WP_149101502.1">
    <property type="nucleotide sequence ID" value="NZ_VTFT01000001.1"/>
</dbReference>
<dbReference type="EMBL" id="VTFT01000001">
    <property type="protein sequence ID" value="TYT24952.1"/>
    <property type="molecule type" value="Genomic_DNA"/>
</dbReference>
<name>A0A5D4XPU5_9GAMM</name>
<dbReference type="OrthoDB" id="103227at2"/>
<gene>
    <name evidence="2" type="ORF">FZO89_00895</name>
</gene>
<dbReference type="InterPro" id="IPR036938">
    <property type="entry name" value="PAP2/HPO_sf"/>
</dbReference>